<evidence type="ECO:0000256" key="2">
    <source>
        <dbReference type="ARBA" id="ARBA00023008"/>
    </source>
</evidence>
<organism evidence="7 8">
    <name type="scientific">Seinonella peptonophila</name>
    <dbReference type="NCBI Taxonomy" id="112248"/>
    <lineage>
        <taxon>Bacteria</taxon>
        <taxon>Bacillati</taxon>
        <taxon>Bacillota</taxon>
        <taxon>Bacilli</taxon>
        <taxon>Bacillales</taxon>
        <taxon>Thermoactinomycetaceae</taxon>
        <taxon>Seinonella</taxon>
    </lineage>
</organism>
<dbReference type="RefSeq" id="WP_073151743.1">
    <property type="nucleotide sequence ID" value="NZ_FQVL01000001.1"/>
</dbReference>
<keyword evidence="3" id="KW-0479">Metal-binding</keyword>
<evidence type="ECO:0000256" key="5">
    <source>
        <dbReference type="SAM" id="SignalP"/>
    </source>
</evidence>
<evidence type="ECO:0000256" key="4">
    <source>
        <dbReference type="PIRSR" id="PIRSR603782-2"/>
    </source>
</evidence>
<dbReference type="InterPro" id="IPR036249">
    <property type="entry name" value="Thioredoxin-like_sf"/>
</dbReference>
<dbReference type="InterPro" id="IPR003782">
    <property type="entry name" value="SCO1/SenC"/>
</dbReference>
<comment type="similarity">
    <text evidence="1">Belongs to the SCO1/2 family.</text>
</comment>
<dbReference type="PANTHER" id="PTHR12151">
    <property type="entry name" value="ELECTRON TRANSPORT PROTIN SCO1/SENC FAMILY MEMBER"/>
    <property type="match status" value="1"/>
</dbReference>
<feature type="chain" id="PRO_5039187385" evidence="5">
    <location>
        <begin position="21"/>
        <end position="211"/>
    </location>
</feature>
<proteinExistence type="inferred from homology"/>
<keyword evidence="4" id="KW-1015">Disulfide bond</keyword>
<evidence type="ECO:0000313" key="7">
    <source>
        <dbReference type="EMBL" id="SHE47966.1"/>
    </source>
</evidence>
<dbReference type="InterPro" id="IPR013766">
    <property type="entry name" value="Thioredoxin_domain"/>
</dbReference>
<name>A0A1M4TU77_9BACL</name>
<protein>
    <submittedName>
        <fullName evidence="7">Protein SCO1/2</fullName>
    </submittedName>
</protein>
<dbReference type="PROSITE" id="PS51352">
    <property type="entry name" value="THIOREDOXIN_2"/>
    <property type="match status" value="1"/>
</dbReference>
<evidence type="ECO:0000256" key="3">
    <source>
        <dbReference type="PIRSR" id="PIRSR603782-1"/>
    </source>
</evidence>
<feature type="domain" description="Thioredoxin" evidence="6">
    <location>
        <begin position="42"/>
        <end position="211"/>
    </location>
</feature>
<gene>
    <name evidence="7" type="ORF">SAMN05444392_101643</name>
</gene>
<dbReference type="GO" id="GO:0046872">
    <property type="term" value="F:metal ion binding"/>
    <property type="evidence" value="ECO:0007669"/>
    <property type="project" value="UniProtKB-KW"/>
</dbReference>
<evidence type="ECO:0000256" key="1">
    <source>
        <dbReference type="ARBA" id="ARBA00010996"/>
    </source>
</evidence>
<feature type="binding site" evidence="3">
    <location>
        <position position="84"/>
    </location>
    <ligand>
        <name>Cu cation</name>
        <dbReference type="ChEBI" id="CHEBI:23378"/>
    </ligand>
</feature>
<feature type="signal peptide" evidence="5">
    <location>
        <begin position="1"/>
        <end position="20"/>
    </location>
</feature>
<dbReference type="Proteomes" id="UP000184476">
    <property type="component" value="Unassembled WGS sequence"/>
</dbReference>
<feature type="binding site" evidence="3">
    <location>
        <position position="80"/>
    </location>
    <ligand>
        <name>Cu cation</name>
        <dbReference type="ChEBI" id="CHEBI:23378"/>
    </ligand>
</feature>
<sequence>MNLVRLSIMILFSISLLLTACSSQEQKESLTSNEKQQTNDVSDMNWHVPSFQAVDQNGQSFGLPQMKGKVWLADFIFTRCPNICPPMTANMSRVQKELKNQKLDVSIVSFSADPVYDQPEILKKFATKYSADLSNWSFLTGYSLTDVQKIVQTAFKGTITQQPGPSKEMPLLVNHPSQFYLIDGQGKVRKFYDGLRPNPKQIAQDIQELTQ</sequence>
<keyword evidence="8" id="KW-1185">Reference proteome</keyword>
<dbReference type="PROSITE" id="PS51257">
    <property type="entry name" value="PROKAR_LIPOPROTEIN"/>
    <property type="match status" value="1"/>
</dbReference>
<dbReference type="PANTHER" id="PTHR12151:SF25">
    <property type="entry name" value="LINALOOL DEHYDRATASE_ISOMERASE DOMAIN-CONTAINING PROTEIN"/>
    <property type="match status" value="1"/>
</dbReference>
<reference evidence="7 8" key="1">
    <citation type="submission" date="2016-11" db="EMBL/GenBank/DDBJ databases">
        <authorList>
            <person name="Jaros S."/>
            <person name="Januszkiewicz K."/>
            <person name="Wedrychowicz H."/>
        </authorList>
    </citation>
    <scope>NUCLEOTIDE SEQUENCE [LARGE SCALE GENOMIC DNA]</scope>
    <source>
        <strain evidence="7 8">DSM 44666</strain>
    </source>
</reference>
<dbReference type="SUPFAM" id="SSF52833">
    <property type="entry name" value="Thioredoxin-like"/>
    <property type="match status" value="1"/>
</dbReference>
<keyword evidence="2 3" id="KW-0186">Copper</keyword>
<dbReference type="Pfam" id="PF02630">
    <property type="entry name" value="SCO1-SenC"/>
    <property type="match status" value="1"/>
</dbReference>
<dbReference type="STRING" id="112248.SAMN05444392_101643"/>
<accession>A0A1M4TU77</accession>
<dbReference type="EMBL" id="FQVL01000001">
    <property type="protein sequence ID" value="SHE47966.1"/>
    <property type="molecule type" value="Genomic_DNA"/>
</dbReference>
<dbReference type="AlphaFoldDB" id="A0A1M4TU77"/>
<keyword evidence="5" id="KW-0732">Signal</keyword>
<dbReference type="Gene3D" id="3.40.30.10">
    <property type="entry name" value="Glutaredoxin"/>
    <property type="match status" value="1"/>
</dbReference>
<evidence type="ECO:0000313" key="8">
    <source>
        <dbReference type="Proteomes" id="UP000184476"/>
    </source>
</evidence>
<evidence type="ECO:0000259" key="6">
    <source>
        <dbReference type="PROSITE" id="PS51352"/>
    </source>
</evidence>
<feature type="binding site" evidence="3">
    <location>
        <position position="175"/>
    </location>
    <ligand>
        <name>Cu cation</name>
        <dbReference type="ChEBI" id="CHEBI:23378"/>
    </ligand>
</feature>
<feature type="disulfide bond" description="Redox-active" evidence="4">
    <location>
        <begin position="80"/>
        <end position="84"/>
    </location>
</feature>
<dbReference type="CDD" id="cd02968">
    <property type="entry name" value="SCO"/>
    <property type="match status" value="1"/>
</dbReference>